<feature type="compositionally biased region" description="Basic and acidic residues" evidence="1">
    <location>
        <begin position="49"/>
        <end position="83"/>
    </location>
</feature>
<comment type="caution">
    <text evidence="2">The sequence shown here is derived from an EMBL/GenBank/DDBJ whole genome shotgun (WGS) entry which is preliminary data.</text>
</comment>
<organism evidence="2 3">
    <name type="scientific">Meloidogyne enterolobii</name>
    <name type="common">Root-knot nematode worm</name>
    <name type="synonym">Meloidogyne mayaguensis</name>
    <dbReference type="NCBI Taxonomy" id="390850"/>
    <lineage>
        <taxon>Eukaryota</taxon>
        <taxon>Metazoa</taxon>
        <taxon>Ecdysozoa</taxon>
        <taxon>Nematoda</taxon>
        <taxon>Chromadorea</taxon>
        <taxon>Rhabditida</taxon>
        <taxon>Tylenchina</taxon>
        <taxon>Tylenchomorpha</taxon>
        <taxon>Tylenchoidea</taxon>
        <taxon>Meloidogynidae</taxon>
        <taxon>Meloidogyninae</taxon>
        <taxon>Meloidogyne</taxon>
    </lineage>
</organism>
<reference evidence="2 3" key="1">
    <citation type="submission" date="2020-08" db="EMBL/GenBank/DDBJ databases">
        <authorList>
            <person name="Koutsovoulos G."/>
            <person name="Danchin GJ E."/>
        </authorList>
    </citation>
    <scope>NUCLEOTIDE SEQUENCE [LARGE SCALE GENOMIC DNA]</scope>
</reference>
<feature type="region of interest" description="Disordered" evidence="1">
    <location>
        <begin position="1"/>
        <end position="83"/>
    </location>
</feature>
<feature type="compositionally biased region" description="Polar residues" evidence="1">
    <location>
        <begin position="20"/>
        <end position="30"/>
    </location>
</feature>
<proteinExistence type="predicted"/>
<evidence type="ECO:0000313" key="2">
    <source>
        <dbReference type="EMBL" id="CAD2142195.1"/>
    </source>
</evidence>
<evidence type="ECO:0000313" key="3">
    <source>
        <dbReference type="Proteomes" id="UP000580250"/>
    </source>
</evidence>
<dbReference type="EMBL" id="CAJEWN010000028">
    <property type="protein sequence ID" value="CAD2142195.1"/>
    <property type="molecule type" value="Genomic_DNA"/>
</dbReference>
<gene>
    <name evidence="2" type="ORF">MENT_LOCUS7153</name>
</gene>
<evidence type="ECO:0000256" key="1">
    <source>
        <dbReference type="SAM" id="MobiDB-lite"/>
    </source>
</evidence>
<dbReference type="AlphaFoldDB" id="A0A6V7U3D7"/>
<sequence length="83" mass="9483">MKEIPEEVVGGLPLLRSPVSPRTANSTLQPPFSLKSVSGKGRPYCLHGRRMEEEVPKEGFQLRKAREREREVPRLSEERKRGT</sequence>
<accession>A0A6V7U3D7</accession>
<protein>
    <submittedName>
        <fullName evidence="2">Uncharacterized protein</fullName>
    </submittedName>
</protein>
<dbReference type="Proteomes" id="UP000580250">
    <property type="component" value="Unassembled WGS sequence"/>
</dbReference>
<name>A0A6V7U3D7_MELEN</name>